<evidence type="ECO:0000256" key="4">
    <source>
        <dbReference type="ARBA" id="ARBA00022705"/>
    </source>
</evidence>
<keyword evidence="5" id="KW-0540">Nuclease</keyword>
<dbReference type="Pfam" id="PF02407">
    <property type="entry name" value="Viral_Rep"/>
    <property type="match status" value="1"/>
</dbReference>
<keyword evidence="6" id="KW-0479">Metal-binding</keyword>
<dbReference type="InterPro" id="IPR049912">
    <property type="entry name" value="CRESS_DNA_REP"/>
</dbReference>
<dbReference type="GO" id="GO:0003677">
    <property type="term" value="F:DNA binding"/>
    <property type="evidence" value="ECO:0007669"/>
    <property type="project" value="UniProtKB-KW"/>
</dbReference>
<feature type="region of interest" description="Disordered" evidence="12">
    <location>
        <begin position="1"/>
        <end position="22"/>
    </location>
</feature>
<dbReference type="GO" id="GO:0046872">
    <property type="term" value="F:metal ion binding"/>
    <property type="evidence" value="ECO:0007669"/>
    <property type="project" value="UniProtKB-KW"/>
</dbReference>
<comment type="subcellular location">
    <subcellularLocation>
        <location evidence="1">Host nucleus</location>
    </subcellularLocation>
</comment>
<keyword evidence="11" id="KW-0238">DNA-binding</keyword>
<evidence type="ECO:0000313" key="14">
    <source>
        <dbReference type="EMBL" id="AUM61769.1"/>
    </source>
</evidence>
<evidence type="ECO:0000256" key="3">
    <source>
        <dbReference type="ARBA" id="ARBA00022695"/>
    </source>
</evidence>
<evidence type="ECO:0000256" key="1">
    <source>
        <dbReference type="ARBA" id="ARBA00004147"/>
    </source>
</evidence>
<keyword evidence="9" id="KW-0378">Hydrolase</keyword>
<keyword evidence="8" id="KW-0255">Endonuclease</keyword>
<dbReference type="PROSITE" id="PS52020">
    <property type="entry name" value="CRESS_DNA_REP"/>
    <property type="match status" value="1"/>
</dbReference>
<keyword evidence="3" id="KW-0548">Nucleotidyltransferase</keyword>
<name>A0A2K9LS97_9VIRU</name>
<dbReference type="GO" id="GO:0016779">
    <property type="term" value="F:nucleotidyltransferase activity"/>
    <property type="evidence" value="ECO:0007669"/>
    <property type="project" value="UniProtKB-KW"/>
</dbReference>
<evidence type="ECO:0000256" key="12">
    <source>
        <dbReference type="SAM" id="MobiDB-lite"/>
    </source>
</evidence>
<sequence>MTKPDTPDTSKHTAQGNTKVPARSTRSRSWFFTLNNFDQGDVSFFTDTLDTEKYAFQHEVGENGTHHLQGVIYFKNATHFNAMKELHSKVHWEKTKCLKNAIGYCCDPSKRAVPGDIWVKGWSLPKPLKIISELRPWQEQVINLINQEPDERTINWFWEPHGNTGKTVLIKYILSKYKNVHYFSGGKASDIAFQIIKNKWDPEICIFGLPRTAEGAVSYNALEQLKDGLVFSPKYEGGTKIFNSPHVIVFANWKPDTSKLSEDRWNVVEL</sequence>
<evidence type="ECO:0000256" key="2">
    <source>
        <dbReference type="ARBA" id="ARBA00022679"/>
    </source>
</evidence>
<evidence type="ECO:0000256" key="6">
    <source>
        <dbReference type="ARBA" id="ARBA00022723"/>
    </source>
</evidence>
<keyword evidence="7" id="KW-0547">Nucleotide-binding</keyword>
<evidence type="ECO:0000256" key="9">
    <source>
        <dbReference type="ARBA" id="ARBA00022801"/>
    </source>
</evidence>
<reference evidence="14" key="1">
    <citation type="submission" date="2017-01" db="EMBL/GenBank/DDBJ databases">
        <title>High-throughput sequencing uncovers low homogeneity in the biogeography of single-stranded DNA viruses.</title>
        <authorList>
            <person name="Pearson V.M."/>
            <person name="Rokyta D.R."/>
        </authorList>
    </citation>
    <scope>NUCLEOTIDE SEQUENCE</scope>
</reference>
<accession>A0A2K9LS97</accession>
<evidence type="ECO:0000256" key="11">
    <source>
        <dbReference type="ARBA" id="ARBA00023125"/>
    </source>
</evidence>
<dbReference type="GO" id="GO:0006260">
    <property type="term" value="P:DNA replication"/>
    <property type="evidence" value="ECO:0007669"/>
    <property type="project" value="UniProtKB-KW"/>
</dbReference>
<evidence type="ECO:0000256" key="8">
    <source>
        <dbReference type="ARBA" id="ARBA00022759"/>
    </source>
</evidence>
<dbReference type="GO" id="GO:0004519">
    <property type="term" value="F:endonuclease activity"/>
    <property type="evidence" value="ECO:0007669"/>
    <property type="project" value="UniProtKB-KW"/>
</dbReference>
<protein>
    <submittedName>
        <fullName evidence="14">Rep</fullName>
    </submittedName>
</protein>
<organism evidence="14">
    <name type="scientific">uncultured virus</name>
    <dbReference type="NCBI Taxonomy" id="340016"/>
    <lineage>
        <taxon>Viruses</taxon>
        <taxon>environmental samples</taxon>
    </lineage>
</organism>
<evidence type="ECO:0000259" key="13">
    <source>
        <dbReference type="PROSITE" id="PS52020"/>
    </source>
</evidence>
<keyword evidence="2" id="KW-0808">Transferase</keyword>
<evidence type="ECO:0000256" key="7">
    <source>
        <dbReference type="ARBA" id="ARBA00022741"/>
    </source>
</evidence>
<dbReference type="GO" id="GO:0000166">
    <property type="term" value="F:nucleotide binding"/>
    <property type="evidence" value="ECO:0007669"/>
    <property type="project" value="UniProtKB-KW"/>
</dbReference>
<dbReference type="Gene3D" id="3.40.1310.20">
    <property type="match status" value="1"/>
</dbReference>
<evidence type="ECO:0000256" key="10">
    <source>
        <dbReference type="ARBA" id="ARBA00023124"/>
    </source>
</evidence>
<keyword evidence="10" id="KW-0190">Covalent protein-DNA linkage</keyword>
<dbReference type="GO" id="GO:0042025">
    <property type="term" value="C:host cell nucleus"/>
    <property type="evidence" value="ECO:0007669"/>
    <property type="project" value="UniProtKB-SubCell"/>
</dbReference>
<gene>
    <name evidence="14" type="primary">Rep</name>
</gene>
<evidence type="ECO:0000256" key="5">
    <source>
        <dbReference type="ARBA" id="ARBA00022722"/>
    </source>
</evidence>
<feature type="domain" description="CRESS-DNA virus Rep endonuclease" evidence="13">
    <location>
        <begin position="24"/>
        <end position="123"/>
    </location>
</feature>
<dbReference type="EMBL" id="KY487850">
    <property type="protein sequence ID" value="AUM61769.1"/>
    <property type="molecule type" value="Genomic_DNA"/>
</dbReference>
<proteinExistence type="predicted"/>
<keyword evidence="4" id="KW-0235">DNA replication</keyword>
<feature type="compositionally biased region" description="Basic and acidic residues" evidence="12">
    <location>
        <begin position="1"/>
        <end position="11"/>
    </location>
</feature>
<dbReference type="GO" id="GO:0016787">
    <property type="term" value="F:hydrolase activity"/>
    <property type="evidence" value="ECO:0007669"/>
    <property type="project" value="UniProtKB-KW"/>
</dbReference>